<dbReference type="AlphaFoldDB" id="A0A1G1V0X0"/>
<dbReference type="Proteomes" id="UP000177967">
    <property type="component" value="Unassembled WGS sequence"/>
</dbReference>
<feature type="transmembrane region" description="Helical" evidence="1">
    <location>
        <begin position="12"/>
        <end position="29"/>
    </location>
</feature>
<organism evidence="2 3">
    <name type="scientific">Candidatus Blackburnbacteria bacterium RIFCSPHIGHO2_01_FULL_43_15b</name>
    <dbReference type="NCBI Taxonomy" id="1797513"/>
    <lineage>
        <taxon>Bacteria</taxon>
        <taxon>Candidatus Blackburniibacteriota</taxon>
    </lineage>
</organism>
<evidence type="ECO:0000256" key="1">
    <source>
        <dbReference type="SAM" id="Phobius"/>
    </source>
</evidence>
<protein>
    <submittedName>
        <fullName evidence="2">Uncharacterized protein</fullName>
    </submittedName>
</protein>
<evidence type="ECO:0000313" key="2">
    <source>
        <dbReference type="EMBL" id="OGY09024.1"/>
    </source>
</evidence>
<name>A0A1G1V0X0_9BACT</name>
<sequence length="139" mass="15766">MAAETRLPSASQWVGFIGIFLLLMGLYGAGRMLHISTRGVPYPERGVFPDTILLPQNSTLVLRESECDSYPQVYYDYSPDGKQTPRPATQEELDAQQQQTLRCVNGFNEDRAKQRQYDKNQSTFLIFVGAGLLLSRRFL</sequence>
<keyword evidence="1" id="KW-0472">Membrane</keyword>
<keyword evidence="1" id="KW-1133">Transmembrane helix</keyword>
<keyword evidence="1" id="KW-0812">Transmembrane</keyword>
<accession>A0A1G1V0X0</accession>
<evidence type="ECO:0000313" key="3">
    <source>
        <dbReference type="Proteomes" id="UP000177967"/>
    </source>
</evidence>
<comment type="caution">
    <text evidence="2">The sequence shown here is derived from an EMBL/GenBank/DDBJ whole genome shotgun (WGS) entry which is preliminary data.</text>
</comment>
<dbReference type="EMBL" id="MHBW01000017">
    <property type="protein sequence ID" value="OGY09024.1"/>
    <property type="molecule type" value="Genomic_DNA"/>
</dbReference>
<reference evidence="2 3" key="1">
    <citation type="journal article" date="2016" name="Nat. Commun.">
        <title>Thousands of microbial genomes shed light on interconnected biogeochemical processes in an aquifer system.</title>
        <authorList>
            <person name="Anantharaman K."/>
            <person name="Brown C.T."/>
            <person name="Hug L.A."/>
            <person name="Sharon I."/>
            <person name="Castelle C.J."/>
            <person name="Probst A.J."/>
            <person name="Thomas B.C."/>
            <person name="Singh A."/>
            <person name="Wilkins M.J."/>
            <person name="Karaoz U."/>
            <person name="Brodie E.L."/>
            <person name="Williams K.H."/>
            <person name="Hubbard S.S."/>
            <person name="Banfield J.F."/>
        </authorList>
    </citation>
    <scope>NUCLEOTIDE SEQUENCE [LARGE SCALE GENOMIC DNA]</scope>
</reference>
<gene>
    <name evidence="2" type="ORF">A2782_00870</name>
</gene>
<proteinExistence type="predicted"/>